<dbReference type="EMBL" id="LJOY01000040">
    <property type="protein sequence ID" value="OBQ24973.1"/>
    <property type="molecule type" value="Genomic_DNA"/>
</dbReference>
<protein>
    <recommendedName>
        <fullName evidence="1">Putative restriction endonuclease domain-containing protein</fullName>
    </recommendedName>
</protein>
<name>A0A1B7VVH2_APHFL</name>
<dbReference type="PANTHER" id="PTHR47152">
    <property type="entry name" value="SLR2084 PROTEIN-RELATED"/>
    <property type="match status" value="1"/>
</dbReference>
<dbReference type="AlphaFoldDB" id="A0A1B7VVH2"/>
<reference evidence="2 3" key="1">
    <citation type="submission" date="2015-09" db="EMBL/GenBank/DDBJ databases">
        <title>Whole genome shotgun sequence assembly of Aphanizomenon flos-aquae UKL13.</title>
        <authorList>
            <person name="Driscoll C."/>
        </authorList>
    </citation>
    <scope>NUCLEOTIDE SEQUENCE [LARGE SCALE GENOMIC DNA]</scope>
    <source>
        <strain evidence="2">MDT13</strain>
    </source>
</reference>
<dbReference type="InterPro" id="IPR008538">
    <property type="entry name" value="Uma2"/>
</dbReference>
<dbReference type="SUPFAM" id="SSF52980">
    <property type="entry name" value="Restriction endonuclease-like"/>
    <property type="match status" value="1"/>
</dbReference>
<comment type="caution">
    <text evidence="2">The sequence shown here is derived from an EMBL/GenBank/DDBJ whole genome shotgun (WGS) entry which is preliminary data.</text>
</comment>
<organism evidence="2 3">
    <name type="scientific">Aphanizomenon flos-aquae LD13</name>
    <dbReference type="NCBI Taxonomy" id="1710894"/>
    <lineage>
        <taxon>Bacteria</taxon>
        <taxon>Bacillati</taxon>
        <taxon>Cyanobacteriota</taxon>
        <taxon>Cyanophyceae</taxon>
        <taxon>Nostocales</taxon>
        <taxon>Aphanizomenonaceae</taxon>
        <taxon>Aphanizomenon</taxon>
    </lineage>
</organism>
<evidence type="ECO:0000313" key="3">
    <source>
        <dbReference type="Proteomes" id="UP000092382"/>
    </source>
</evidence>
<proteinExistence type="predicted"/>
<dbReference type="STRING" id="1803587.GCA_001593825_03302"/>
<dbReference type="PATRIC" id="fig|1710894.3.peg.288"/>
<dbReference type="Pfam" id="PF05685">
    <property type="entry name" value="Uma2"/>
    <property type="match status" value="1"/>
</dbReference>
<sequence length="196" mass="22972">MTTTLQKAIVPNNHLVLTGITWEKFEQIETTFQDIEGIRFIYLDGELEIIMNLGQEHEYYKRTISLLLEAYCREKRVRFYAGGSATLGNKNITGRKEPDESYIFHSKKDIPDLIIEVIFTSGNIKILEIYKRIGIPEVWIWEDGLLKIYALENGEYSQVNQSQLLPDLDIQILNQYLDYHDQYDGVTEFIHYLKTQ</sequence>
<dbReference type="InterPro" id="IPR011335">
    <property type="entry name" value="Restrct_endonuc-II-like"/>
</dbReference>
<accession>A0A1B7VVH2</accession>
<dbReference type="CDD" id="cd06260">
    <property type="entry name" value="DUF820-like"/>
    <property type="match status" value="1"/>
</dbReference>
<gene>
    <name evidence="2" type="ORF">AN481_12640</name>
</gene>
<dbReference type="Proteomes" id="UP000092382">
    <property type="component" value="Unassembled WGS sequence"/>
</dbReference>
<dbReference type="PANTHER" id="PTHR47152:SF3">
    <property type="entry name" value="SLR1613 PROTEIN"/>
    <property type="match status" value="1"/>
</dbReference>
<feature type="domain" description="Putative restriction endonuclease" evidence="1">
    <location>
        <begin position="22"/>
        <end position="166"/>
    </location>
</feature>
<dbReference type="Gene3D" id="3.90.1570.10">
    <property type="entry name" value="tt1808, chain A"/>
    <property type="match status" value="1"/>
</dbReference>
<dbReference type="InterPro" id="IPR012296">
    <property type="entry name" value="Nuclease_put_TT1808"/>
</dbReference>
<evidence type="ECO:0000313" key="2">
    <source>
        <dbReference type="EMBL" id="OBQ24973.1"/>
    </source>
</evidence>
<evidence type="ECO:0000259" key="1">
    <source>
        <dbReference type="Pfam" id="PF05685"/>
    </source>
</evidence>